<dbReference type="HAMAP" id="MF_01506">
    <property type="entry name" value="Tlp"/>
    <property type="match status" value="1"/>
</dbReference>
<evidence type="ECO:0000256" key="1">
    <source>
        <dbReference type="HAMAP-Rule" id="MF_01506"/>
    </source>
</evidence>
<dbReference type="AlphaFoldDB" id="A0A9X3WF54"/>
<feature type="region of interest" description="Disordered" evidence="2">
    <location>
        <begin position="43"/>
        <end position="78"/>
    </location>
</feature>
<dbReference type="Pfam" id="PF19824">
    <property type="entry name" value="Tlp"/>
    <property type="match status" value="1"/>
</dbReference>
<dbReference type="InterPro" id="IPR017524">
    <property type="entry name" value="SASP_thioredoxin-like"/>
</dbReference>
<comment type="induction">
    <text evidence="1">Expressed only in the forespore compartment of sporulating cells.</text>
</comment>
<comment type="similarity">
    <text evidence="1">Belongs to the Tlp family.</text>
</comment>
<sequence>MSEYSNRPNPDNREDNVEKLVSKIQNTIENIEEAHETMRFASNEEKHHIEAKNKRREEAIQSMRDEVKDEYQHQQKTH</sequence>
<comment type="subcellular location">
    <subcellularLocation>
        <location evidence="1">Spore core</location>
    </subcellularLocation>
</comment>
<accession>A0A9X3WF54</accession>
<proteinExistence type="evidence at transcript level"/>
<dbReference type="RefSeq" id="WP_272445292.1">
    <property type="nucleotide sequence ID" value="NZ_JAMQKC010000003.1"/>
</dbReference>
<dbReference type="GO" id="GO:0030436">
    <property type="term" value="P:asexual sporulation"/>
    <property type="evidence" value="ECO:0007669"/>
    <property type="project" value="UniProtKB-UniRule"/>
</dbReference>
<name>A0A9X3WF54_9BACI</name>
<protein>
    <recommendedName>
        <fullName evidence="1">Small, acid-soluble spore protein Tlp</fullName>
    </recommendedName>
</protein>
<evidence type="ECO:0000313" key="4">
    <source>
        <dbReference type="Proteomes" id="UP001145069"/>
    </source>
</evidence>
<keyword evidence="1" id="KW-0749">Sporulation</keyword>
<reference evidence="3" key="1">
    <citation type="submission" date="2022-06" db="EMBL/GenBank/DDBJ databases">
        <title>Aquibacillus sp. a new bacterium isolated from soil saline samples.</title>
        <authorList>
            <person name="Galisteo C."/>
            <person name="De La Haba R."/>
            <person name="Sanchez-Porro C."/>
            <person name="Ventosa A."/>
        </authorList>
    </citation>
    <scope>NUCLEOTIDE SEQUENCE</scope>
    <source>
        <strain evidence="3">3ASR75-54</strain>
    </source>
</reference>
<comment type="caution">
    <text evidence="3">The sequence shown here is derived from an EMBL/GenBank/DDBJ whole genome shotgun (WGS) entry which is preliminary data.</text>
</comment>
<keyword evidence="4" id="KW-1185">Reference proteome</keyword>
<evidence type="ECO:0000256" key="2">
    <source>
        <dbReference type="SAM" id="MobiDB-lite"/>
    </source>
</evidence>
<dbReference type="Proteomes" id="UP001145069">
    <property type="component" value="Unassembled WGS sequence"/>
</dbReference>
<dbReference type="EMBL" id="JAMQKC010000003">
    <property type="protein sequence ID" value="MDC3416284.1"/>
    <property type="molecule type" value="Genomic_DNA"/>
</dbReference>
<gene>
    <name evidence="1 3" type="primary">tlp</name>
    <name evidence="3" type="ORF">NC799_05090</name>
</gene>
<dbReference type="GO" id="GO:0030435">
    <property type="term" value="P:sporulation resulting in formation of a cellular spore"/>
    <property type="evidence" value="ECO:0007669"/>
    <property type="project" value="UniProtKB-KW"/>
</dbReference>
<evidence type="ECO:0000313" key="3">
    <source>
        <dbReference type="EMBL" id="MDC3416284.1"/>
    </source>
</evidence>
<dbReference type="NCBIfam" id="TIGR03090">
    <property type="entry name" value="SASP_tlp"/>
    <property type="match status" value="1"/>
</dbReference>
<organism evidence="3 4">
    <name type="scientific">Aquibacillus salsiterrae</name>
    <dbReference type="NCBI Taxonomy" id="2950439"/>
    <lineage>
        <taxon>Bacteria</taxon>
        <taxon>Bacillati</taxon>
        <taxon>Bacillota</taxon>
        <taxon>Bacilli</taxon>
        <taxon>Bacillales</taxon>
        <taxon>Bacillaceae</taxon>
        <taxon>Aquibacillus</taxon>
    </lineage>
</organism>